<evidence type="ECO:0000313" key="2">
    <source>
        <dbReference type="EMBL" id="KAJ1177341.1"/>
    </source>
</evidence>
<name>A0AAV7TMF0_PLEWA</name>
<keyword evidence="3" id="KW-1185">Reference proteome</keyword>
<feature type="region of interest" description="Disordered" evidence="1">
    <location>
        <begin position="35"/>
        <end position="94"/>
    </location>
</feature>
<reference evidence="2" key="1">
    <citation type="journal article" date="2022" name="bioRxiv">
        <title>Sequencing and chromosome-scale assembly of the giantPleurodeles waltlgenome.</title>
        <authorList>
            <person name="Brown T."/>
            <person name="Elewa A."/>
            <person name="Iarovenko S."/>
            <person name="Subramanian E."/>
            <person name="Araus A.J."/>
            <person name="Petzold A."/>
            <person name="Susuki M."/>
            <person name="Suzuki K.-i.T."/>
            <person name="Hayashi T."/>
            <person name="Toyoda A."/>
            <person name="Oliveira C."/>
            <person name="Osipova E."/>
            <person name="Leigh N.D."/>
            <person name="Simon A."/>
            <person name="Yun M.H."/>
        </authorList>
    </citation>
    <scope>NUCLEOTIDE SEQUENCE</scope>
    <source>
        <strain evidence="2">20211129_DDA</strain>
        <tissue evidence="2">Liver</tissue>
    </source>
</reference>
<organism evidence="2 3">
    <name type="scientific">Pleurodeles waltl</name>
    <name type="common">Iberian ribbed newt</name>
    <dbReference type="NCBI Taxonomy" id="8319"/>
    <lineage>
        <taxon>Eukaryota</taxon>
        <taxon>Metazoa</taxon>
        <taxon>Chordata</taxon>
        <taxon>Craniata</taxon>
        <taxon>Vertebrata</taxon>
        <taxon>Euteleostomi</taxon>
        <taxon>Amphibia</taxon>
        <taxon>Batrachia</taxon>
        <taxon>Caudata</taxon>
        <taxon>Salamandroidea</taxon>
        <taxon>Salamandridae</taxon>
        <taxon>Pleurodelinae</taxon>
        <taxon>Pleurodeles</taxon>
    </lineage>
</organism>
<feature type="compositionally biased region" description="Polar residues" evidence="1">
    <location>
        <begin position="70"/>
        <end position="94"/>
    </location>
</feature>
<protein>
    <submittedName>
        <fullName evidence="2">Uncharacterized protein</fullName>
    </submittedName>
</protein>
<proteinExistence type="predicted"/>
<comment type="caution">
    <text evidence="2">The sequence shown here is derived from an EMBL/GenBank/DDBJ whole genome shotgun (WGS) entry which is preliminary data.</text>
</comment>
<dbReference type="Proteomes" id="UP001066276">
    <property type="component" value="Chromosome 3_2"/>
</dbReference>
<gene>
    <name evidence="2" type="ORF">NDU88_002600</name>
</gene>
<dbReference type="AlphaFoldDB" id="A0AAV7TMF0"/>
<sequence length="94" mass="9966">MDPLLLPPAPKEENRPGPGCSPLCCWDVAHFRPTRGTPGRGVRHRDRRAGVCQRRSLAAAEGTGGPNGRPWSSHTAAAVNTPSTAGSQLRSQCL</sequence>
<dbReference type="EMBL" id="JANPWB010000006">
    <property type="protein sequence ID" value="KAJ1177341.1"/>
    <property type="molecule type" value="Genomic_DNA"/>
</dbReference>
<accession>A0AAV7TMF0</accession>
<evidence type="ECO:0000256" key="1">
    <source>
        <dbReference type="SAM" id="MobiDB-lite"/>
    </source>
</evidence>
<evidence type="ECO:0000313" key="3">
    <source>
        <dbReference type="Proteomes" id="UP001066276"/>
    </source>
</evidence>